<protein>
    <recommendedName>
        <fullName evidence="2">NYN domain-containing protein</fullName>
    </recommendedName>
</protein>
<feature type="compositionally biased region" description="Acidic residues" evidence="1">
    <location>
        <begin position="266"/>
        <end position="276"/>
    </location>
</feature>
<sequence>MPYPRGKTISFIDNANIYRGVGKAGWRIDWKKLQEFIEKGGPVWQTYLFGTAMMQTERDMPAASSSEAFYHFVRSQLHWHVKLYEPRTYTSTCRNCQHTRAMIEEKGVDVGIATKMLILALNKGYDTAILMSGDGDLYECVHYILNLGIRVEIISWKDQLARELFDVASNVIYFDDIRDEIELFREPSRLDARPDARPDVRPDARPDMRNDRPADYRSDRPADYRSDRPADYRDSSGLLIRPPRSGYQDYRPEFNQDYQPKNQFADDPDELDDVDDGPAPGNR</sequence>
<dbReference type="OrthoDB" id="9794137at2"/>
<proteinExistence type="predicted"/>
<dbReference type="AlphaFoldDB" id="T2G7V2"/>
<dbReference type="STRING" id="1121448.DGI_0281"/>
<evidence type="ECO:0000256" key="1">
    <source>
        <dbReference type="SAM" id="MobiDB-lite"/>
    </source>
</evidence>
<dbReference type="PATRIC" id="fig|1121448.10.peg.286"/>
<dbReference type="Pfam" id="PF01936">
    <property type="entry name" value="NYN"/>
    <property type="match status" value="1"/>
</dbReference>
<dbReference type="RefSeq" id="WP_021758819.1">
    <property type="nucleotide sequence ID" value="NC_022444.1"/>
</dbReference>
<feature type="region of interest" description="Disordered" evidence="1">
    <location>
        <begin position="191"/>
        <end position="283"/>
    </location>
</feature>
<evidence type="ECO:0000313" key="3">
    <source>
        <dbReference type="EMBL" id="AGW12211.1"/>
    </source>
</evidence>
<keyword evidence="4" id="KW-1185">Reference proteome</keyword>
<dbReference type="GO" id="GO:0004540">
    <property type="term" value="F:RNA nuclease activity"/>
    <property type="evidence" value="ECO:0007669"/>
    <property type="project" value="InterPro"/>
</dbReference>
<feature type="domain" description="NYN" evidence="2">
    <location>
        <begin position="11"/>
        <end position="173"/>
    </location>
</feature>
<feature type="compositionally biased region" description="Basic and acidic residues" evidence="1">
    <location>
        <begin position="191"/>
        <end position="234"/>
    </location>
</feature>
<dbReference type="Gene3D" id="3.40.50.1010">
    <property type="entry name" value="5'-nuclease"/>
    <property type="match status" value="1"/>
</dbReference>
<dbReference type="PANTHER" id="PTHR35458:SF8">
    <property type="entry name" value="SLR0650 PROTEIN"/>
    <property type="match status" value="1"/>
</dbReference>
<dbReference type="PANTHER" id="PTHR35458">
    <property type="entry name" value="SLR0755 PROTEIN"/>
    <property type="match status" value="1"/>
</dbReference>
<dbReference type="HOGENOM" id="CLU_982555_0_0_7"/>
<reference evidence="4" key="2">
    <citation type="submission" date="2013-07" db="EMBL/GenBank/DDBJ databases">
        <authorList>
            <person name="Morais-Silva F.O."/>
            <person name="Rezende A.M."/>
            <person name="Pimentel C."/>
            <person name="Resende D.M."/>
            <person name="Santos C.I."/>
            <person name="Clemente C."/>
            <person name="de Oliveira L.M."/>
            <person name="da Silva S.M."/>
            <person name="Costa D.A."/>
            <person name="Varela-Raposo A."/>
            <person name="Horacio E.C.A."/>
            <person name="Matos M."/>
            <person name="Flores O."/>
            <person name="Ruiz J.C."/>
            <person name="Rodrigues-Pousada C."/>
        </authorList>
    </citation>
    <scope>NUCLEOTIDE SEQUENCE [LARGE SCALE GENOMIC DNA]</scope>
    <source>
        <strain evidence="4">ATCC 19364 / DSM 1382 / NCIMB 9332 / VKM B-1759</strain>
    </source>
</reference>
<evidence type="ECO:0000313" key="4">
    <source>
        <dbReference type="Proteomes" id="UP000016587"/>
    </source>
</evidence>
<dbReference type="Proteomes" id="UP000016587">
    <property type="component" value="Chromosome"/>
</dbReference>
<name>T2G7V2_MEGG1</name>
<dbReference type="InterPro" id="IPR021139">
    <property type="entry name" value="NYN"/>
</dbReference>
<dbReference type="eggNOG" id="COG1432">
    <property type="taxonomic scope" value="Bacteria"/>
</dbReference>
<reference evidence="3 4" key="1">
    <citation type="journal article" date="2013" name="J. Bacteriol.">
        <title>Roles of HynAB and Ech, the only two hydrogenases found in the model sulfate reducer Desulfovibrio gigas.</title>
        <authorList>
            <person name="Morais-Silva F.O."/>
            <person name="Santos C.I."/>
            <person name="Rodrigues R."/>
            <person name="Pereira I.A."/>
            <person name="Rodrigues-Pousada C."/>
        </authorList>
    </citation>
    <scope>NUCLEOTIDE SEQUENCE [LARGE SCALE GENOMIC DNA]</scope>
    <source>
        <strain evidence="4">ATCC 19364 / DSM 1382 / NCIMB 9332 / VKM B-1759</strain>
    </source>
</reference>
<organism evidence="3 4">
    <name type="scientific">Megalodesulfovibrio gigas (strain ATCC 19364 / DSM 1382 / NCIMB 9332 / VKM B-1759)</name>
    <name type="common">Desulfovibrio gigas</name>
    <dbReference type="NCBI Taxonomy" id="1121448"/>
    <lineage>
        <taxon>Bacteria</taxon>
        <taxon>Pseudomonadati</taxon>
        <taxon>Thermodesulfobacteriota</taxon>
        <taxon>Desulfovibrionia</taxon>
        <taxon>Desulfovibrionales</taxon>
        <taxon>Desulfovibrionaceae</taxon>
        <taxon>Megalodesulfovibrio</taxon>
    </lineage>
</organism>
<gene>
    <name evidence="3" type="ORF">DGI_0281</name>
</gene>
<evidence type="ECO:0000259" key="2">
    <source>
        <dbReference type="Pfam" id="PF01936"/>
    </source>
</evidence>
<dbReference type="EMBL" id="CP006585">
    <property type="protein sequence ID" value="AGW12211.1"/>
    <property type="molecule type" value="Genomic_DNA"/>
</dbReference>
<dbReference type="KEGG" id="dgg:DGI_0281"/>
<dbReference type="InterPro" id="IPR047140">
    <property type="entry name" value="LabA"/>
</dbReference>
<accession>T2G7V2</accession>